<dbReference type="OrthoDB" id="1924260at2759"/>
<keyword evidence="4" id="KW-0677">Repeat</keyword>
<dbReference type="SUPFAM" id="SSF48439">
    <property type="entry name" value="Protein prenylyltransferase"/>
    <property type="match status" value="1"/>
</dbReference>
<dbReference type="GO" id="GO:0005965">
    <property type="term" value="C:protein farnesyltransferase complex"/>
    <property type="evidence" value="ECO:0007669"/>
    <property type="project" value="TreeGrafter"/>
</dbReference>
<feature type="non-terminal residue" evidence="5">
    <location>
        <position position="429"/>
    </location>
</feature>
<evidence type="ECO:0000256" key="4">
    <source>
        <dbReference type="ARBA" id="ARBA00022737"/>
    </source>
</evidence>
<accession>A0A371F776</accession>
<keyword evidence="3" id="KW-0808">Transferase</keyword>
<dbReference type="Gene3D" id="1.25.40.120">
    <property type="entry name" value="Protein prenylyltransferase"/>
    <property type="match status" value="1"/>
</dbReference>
<evidence type="ECO:0000256" key="2">
    <source>
        <dbReference type="ARBA" id="ARBA00022602"/>
    </source>
</evidence>
<evidence type="ECO:0000256" key="1">
    <source>
        <dbReference type="ARBA" id="ARBA00006734"/>
    </source>
</evidence>
<dbReference type="Proteomes" id="UP000257109">
    <property type="component" value="Unassembled WGS sequence"/>
</dbReference>
<keyword evidence="6" id="KW-1185">Reference proteome</keyword>
<reference evidence="5" key="1">
    <citation type="submission" date="2018-05" db="EMBL/GenBank/DDBJ databases">
        <title>Draft genome of Mucuna pruriens seed.</title>
        <authorList>
            <person name="Nnadi N.E."/>
            <person name="Vos R."/>
            <person name="Hasami M.H."/>
            <person name="Devisetty U.K."/>
            <person name="Aguiy J.C."/>
        </authorList>
    </citation>
    <scope>NUCLEOTIDE SEQUENCE [LARGE SCALE GENOMIC DNA]</scope>
    <source>
        <strain evidence="5">JCA_2017</strain>
    </source>
</reference>
<dbReference type="GO" id="GO:0005953">
    <property type="term" value="C:CAAX-protein geranylgeranyltransferase complex"/>
    <property type="evidence" value="ECO:0007669"/>
    <property type="project" value="TreeGrafter"/>
</dbReference>
<keyword evidence="2" id="KW-0637">Prenyltransferase</keyword>
<dbReference type="PANTHER" id="PTHR11129">
    <property type="entry name" value="PROTEIN FARNESYLTRANSFERASE ALPHA SUBUNIT/RAB GERANYLGERANYL TRANSFERASE ALPHA SUBUNIT"/>
    <property type="match status" value="1"/>
</dbReference>
<organism evidence="5 6">
    <name type="scientific">Mucuna pruriens</name>
    <name type="common">Velvet bean</name>
    <name type="synonym">Dolichos pruriens</name>
    <dbReference type="NCBI Taxonomy" id="157652"/>
    <lineage>
        <taxon>Eukaryota</taxon>
        <taxon>Viridiplantae</taxon>
        <taxon>Streptophyta</taxon>
        <taxon>Embryophyta</taxon>
        <taxon>Tracheophyta</taxon>
        <taxon>Spermatophyta</taxon>
        <taxon>Magnoliopsida</taxon>
        <taxon>eudicotyledons</taxon>
        <taxon>Gunneridae</taxon>
        <taxon>Pentapetalae</taxon>
        <taxon>rosids</taxon>
        <taxon>fabids</taxon>
        <taxon>Fabales</taxon>
        <taxon>Fabaceae</taxon>
        <taxon>Papilionoideae</taxon>
        <taxon>50 kb inversion clade</taxon>
        <taxon>NPAAA clade</taxon>
        <taxon>indigoferoid/millettioid clade</taxon>
        <taxon>Phaseoleae</taxon>
        <taxon>Mucuna</taxon>
    </lineage>
</organism>
<sequence length="429" mass="49753">MSEESDSKGEAMDLLHQLEDILKSDALIDELGFIHPSQFALLKEESDISSNEAIHQLTDGVVSSEESSKQDNLYFWNRDHKLGISTHVLLPLYRAAKHAFMTTFKQYRMCDNQSDKVGFCLPASSSCDHLESMLLRHSKSLLLLSCDFMTAWNCRKLIVSKKQQLSMFVDELLLSEIVLSYSPKSEQAWNHRRWVMKSISANCSNFKEILGKESELVEKIAERSKMNYRAWNHRCWLISYMTIEQVLYELKKSRSWAALHVADNCCFHYRRRLLLKIMENRSCVEETISCGHDADIVQALKDELDWNETLIKRYVGREALWLHRRFLSMCWINNFLIGSGDASYSQEAISMYHDFGTFLQNELCLLHSCSTFADDDFVDFQSQAAYSASYILWLKVQVPKPLENELLEKIRDVDLKTLLDKSCPERSSL</sequence>
<evidence type="ECO:0000313" key="5">
    <source>
        <dbReference type="EMBL" id="RDX74151.1"/>
    </source>
</evidence>
<dbReference type="STRING" id="157652.A0A371F776"/>
<dbReference type="GO" id="GO:0004660">
    <property type="term" value="F:protein farnesyltransferase activity"/>
    <property type="evidence" value="ECO:0007669"/>
    <property type="project" value="TreeGrafter"/>
</dbReference>
<comment type="similarity">
    <text evidence="1">Belongs to the protein prenyltransferase subunit alpha family.</text>
</comment>
<gene>
    <name evidence="5" type="primary">ptar1</name>
    <name evidence="5" type="ORF">CR513_46135</name>
</gene>
<evidence type="ECO:0000256" key="3">
    <source>
        <dbReference type="ARBA" id="ARBA00022679"/>
    </source>
</evidence>
<protein>
    <submittedName>
        <fullName evidence="5">Protein prenyltransferase alpha subunit repeat-containing protein 1</fullName>
    </submittedName>
</protein>
<dbReference type="AlphaFoldDB" id="A0A371F776"/>
<evidence type="ECO:0000313" key="6">
    <source>
        <dbReference type="Proteomes" id="UP000257109"/>
    </source>
</evidence>
<comment type="caution">
    <text evidence="5">The sequence shown here is derived from an EMBL/GenBank/DDBJ whole genome shotgun (WGS) entry which is preliminary data.</text>
</comment>
<dbReference type="PROSITE" id="PS51147">
    <property type="entry name" value="PFTA"/>
    <property type="match status" value="1"/>
</dbReference>
<name>A0A371F776_MUCPR</name>
<dbReference type="EMBL" id="QJKJ01010268">
    <property type="protein sequence ID" value="RDX74151.1"/>
    <property type="molecule type" value="Genomic_DNA"/>
</dbReference>
<dbReference type="FunFam" id="1.25.40.120:FF:000015">
    <property type="entry name" value="Protein prenyltransferase alpha subunit repeat-containing protein 1-B isoform D"/>
    <property type="match status" value="1"/>
</dbReference>
<proteinExistence type="inferred from homology"/>
<dbReference type="InterPro" id="IPR002088">
    <property type="entry name" value="Prenyl_trans_a"/>
</dbReference>
<dbReference type="GO" id="GO:0004662">
    <property type="term" value="F:CAAX-protein geranylgeranyltransferase activity"/>
    <property type="evidence" value="ECO:0007669"/>
    <property type="project" value="TreeGrafter"/>
</dbReference>
<dbReference type="PANTHER" id="PTHR11129:SF10">
    <property type="entry name" value="PROTEIN PRENYLYLTRANSFERASE SUPERFAMILY PROTEIN"/>
    <property type="match status" value="1"/>
</dbReference>
<dbReference type="Pfam" id="PF01239">
    <property type="entry name" value="PPTA"/>
    <property type="match status" value="3"/>
</dbReference>